<sequence length="144" mass="16549">MITAVIDTNVFISALMKADTAPRALLRRCLLGQVQPLIGNALYSEYEDIMAREHVFTTSAVTADEREALFDAFVSQCQWVNIYYRWRPNLRDEADNHLMELAVAGNAQWLITGNTRDFRQHELQFPEIRIATVTEFLQTLQEAN</sequence>
<dbReference type="InterPro" id="IPR029060">
    <property type="entry name" value="PIN-like_dom_sf"/>
</dbReference>
<feature type="domain" description="PIN" evidence="1">
    <location>
        <begin position="4"/>
        <end position="116"/>
    </location>
</feature>
<dbReference type="AlphaFoldDB" id="A0A1Y1QDE3"/>
<dbReference type="InterPro" id="IPR002850">
    <property type="entry name" value="PIN_toxin-like"/>
</dbReference>
<gene>
    <name evidence="2" type="ORF">BWK73_40370</name>
</gene>
<dbReference type="NCBIfam" id="TIGR00305">
    <property type="entry name" value="putative toxin-antitoxin system toxin component, PIN family"/>
    <property type="match status" value="1"/>
</dbReference>
<dbReference type="PANTHER" id="PTHR34610">
    <property type="entry name" value="SSL7007 PROTEIN"/>
    <property type="match status" value="1"/>
</dbReference>
<dbReference type="PANTHER" id="PTHR34610:SF3">
    <property type="entry name" value="SSL7007 PROTEIN"/>
    <property type="match status" value="1"/>
</dbReference>
<evidence type="ECO:0000313" key="2">
    <source>
        <dbReference type="EMBL" id="OQX03181.1"/>
    </source>
</evidence>
<proteinExistence type="predicted"/>
<accession>A0A1Y1QDE3</accession>
<protein>
    <submittedName>
        <fullName evidence="2">Putative toxin-antitoxin system toxin component, PIN family</fullName>
    </submittedName>
</protein>
<comment type="caution">
    <text evidence="2">The sequence shown here is derived from an EMBL/GenBank/DDBJ whole genome shotgun (WGS) entry which is preliminary data.</text>
</comment>
<evidence type="ECO:0000259" key="1">
    <source>
        <dbReference type="Pfam" id="PF13470"/>
    </source>
</evidence>
<name>A0A1Y1QDE3_9GAMM</name>
<dbReference type="EMBL" id="MTEJ01000424">
    <property type="protein sequence ID" value="OQX03181.1"/>
    <property type="molecule type" value="Genomic_DNA"/>
</dbReference>
<dbReference type="InterPro" id="IPR002716">
    <property type="entry name" value="PIN_dom"/>
</dbReference>
<reference evidence="2 3" key="1">
    <citation type="submission" date="2017-01" db="EMBL/GenBank/DDBJ databases">
        <title>Novel large sulfur bacteria in the metagenomes of groundwater-fed chemosynthetic microbial mats in the Lake Huron basin.</title>
        <authorList>
            <person name="Sharrar A.M."/>
            <person name="Flood B.E."/>
            <person name="Bailey J.V."/>
            <person name="Jones D.S."/>
            <person name="Biddanda B."/>
            <person name="Ruberg S.A."/>
            <person name="Marcus D.N."/>
            <person name="Dick G.J."/>
        </authorList>
    </citation>
    <scope>NUCLEOTIDE SEQUENCE [LARGE SCALE GENOMIC DNA]</scope>
    <source>
        <strain evidence="2">A8</strain>
    </source>
</reference>
<dbReference type="Proteomes" id="UP000192491">
    <property type="component" value="Unassembled WGS sequence"/>
</dbReference>
<organism evidence="2 3">
    <name type="scientific">Thiothrix lacustris</name>
    <dbReference type="NCBI Taxonomy" id="525917"/>
    <lineage>
        <taxon>Bacteria</taxon>
        <taxon>Pseudomonadati</taxon>
        <taxon>Pseudomonadota</taxon>
        <taxon>Gammaproteobacteria</taxon>
        <taxon>Thiotrichales</taxon>
        <taxon>Thiotrichaceae</taxon>
        <taxon>Thiothrix</taxon>
    </lineage>
</organism>
<dbReference type="Pfam" id="PF13470">
    <property type="entry name" value="PIN_3"/>
    <property type="match status" value="1"/>
</dbReference>
<evidence type="ECO:0000313" key="3">
    <source>
        <dbReference type="Proteomes" id="UP000192491"/>
    </source>
</evidence>
<dbReference type="SUPFAM" id="SSF88723">
    <property type="entry name" value="PIN domain-like"/>
    <property type="match status" value="1"/>
</dbReference>